<accession>A0A6B8KJS3</accession>
<feature type="signal peptide" evidence="7">
    <location>
        <begin position="1"/>
        <end position="27"/>
    </location>
</feature>
<protein>
    <recommendedName>
        <fullName evidence="6">Peptidyl-prolyl cis-trans isomerase</fullName>
        <ecNumber evidence="6">5.2.1.8</ecNumber>
    </recommendedName>
</protein>
<evidence type="ECO:0000256" key="3">
    <source>
        <dbReference type="ARBA" id="ARBA00023110"/>
    </source>
</evidence>
<comment type="catalytic activity">
    <reaction evidence="1 5 6">
        <text>[protein]-peptidylproline (omega=180) = [protein]-peptidylproline (omega=0)</text>
        <dbReference type="Rhea" id="RHEA:16237"/>
        <dbReference type="Rhea" id="RHEA-COMP:10747"/>
        <dbReference type="Rhea" id="RHEA-COMP:10748"/>
        <dbReference type="ChEBI" id="CHEBI:83833"/>
        <dbReference type="ChEBI" id="CHEBI:83834"/>
        <dbReference type="EC" id="5.2.1.8"/>
    </reaction>
</comment>
<evidence type="ECO:0000313" key="10">
    <source>
        <dbReference type="Proteomes" id="UP000309061"/>
    </source>
</evidence>
<evidence type="ECO:0000256" key="6">
    <source>
        <dbReference type="RuleBase" id="RU003915"/>
    </source>
</evidence>
<keyword evidence="7" id="KW-0732">Signal</keyword>
<feature type="domain" description="PPIase FKBP-type" evidence="8">
    <location>
        <begin position="59"/>
        <end position="151"/>
    </location>
</feature>
<keyword evidence="4 5" id="KW-0413">Isomerase</keyword>
<dbReference type="FunFam" id="3.10.50.40:FF:000049">
    <property type="entry name" value="Peptidyl-prolyl cis-trans isomerase"/>
    <property type="match status" value="1"/>
</dbReference>
<dbReference type="EC" id="5.2.1.8" evidence="6"/>
<evidence type="ECO:0000313" key="9">
    <source>
        <dbReference type="EMBL" id="QGM46850.1"/>
    </source>
</evidence>
<dbReference type="AlphaFoldDB" id="A0A6B8KJS3"/>
<dbReference type="PANTHER" id="PTHR43811">
    <property type="entry name" value="FKBP-TYPE PEPTIDYL-PROLYL CIS-TRANS ISOMERASE FKPA"/>
    <property type="match status" value="1"/>
</dbReference>
<dbReference type="SUPFAM" id="SSF54534">
    <property type="entry name" value="FKBP-like"/>
    <property type="match status" value="1"/>
</dbReference>
<evidence type="ECO:0000256" key="4">
    <source>
        <dbReference type="ARBA" id="ARBA00023235"/>
    </source>
</evidence>
<dbReference type="PANTHER" id="PTHR43811:SF19">
    <property type="entry name" value="39 KDA FK506-BINDING NUCLEAR PROTEIN"/>
    <property type="match status" value="1"/>
</dbReference>
<organism evidence="9 10">
    <name type="scientific">Methylocystis heyeri</name>
    <dbReference type="NCBI Taxonomy" id="391905"/>
    <lineage>
        <taxon>Bacteria</taxon>
        <taxon>Pseudomonadati</taxon>
        <taxon>Pseudomonadota</taxon>
        <taxon>Alphaproteobacteria</taxon>
        <taxon>Hyphomicrobiales</taxon>
        <taxon>Methylocystaceae</taxon>
        <taxon>Methylocystis</taxon>
    </lineage>
</organism>
<gene>
    <name evidence="9" type="ORF">H2LOC_014745</name>
</gene>
<comment type="similarity">
    <text evidence="2 6">Belongs to the FKBP-type PPIase family.</text>
</comment>
<keyword evidence="10" id="KW-1185">Reference proteome</keyword>
<dbReference type="Proteomes" id="UP000309061">
    <property type="component" value="Chromosome"/>
</dbReference>
<dbReference type="KEGG" id="mhey:H2LOC_014745"/>
<evidence type="ECO:0000256" key="7">
    <source>
        <dbReference type="SAM" id="SignalP"/>
    </source>
</evidence>
<dbReference type="RefSeq" id="WP_136497740.1">
    <property type="nucleotide sequence ID" value="NZ_CP046052.1"/>
</dbReference>
<dbReference type="OrthoDB" id="9812109at2"/>
<reference evidence="9 10" key="1">
    <citation type="submission" date="2019-11" db="EMBL/GenBank/DDBJ databases">
        <title>The genome sequence of Methylocystis heyeri.</title>
        <authorList>
            <person name="Oshkin I.Y."/>
            <person name="Miroshnikov K."/>
            <person name="Dedysh S.N."/>
        </authorList>
    </citation>
    <scope>NUCLEOTIDE SEQUENCE [LARGE SCALE GENOMIC DNA]</scope>
    <source>
        <strain evidence="9 10">H2</strain>
    </source>
</reference>
<proteinExistence type="inferred from homology"/>
<dbReference type="InterPro" id="IPR001179">
    <property type="entry name" value="PPIase_FKBP_dom"/>
</dbReference>
<dbReference type="InterPro" id="IPR046357">
    <property type="entry name" value="PPIase_dom_sf"/>
</dbReference>
<evidence type="ECO:0000256" key="2">
    <source>
        <dbReference type="ARBA" id="ARBA00006577"/>
    </source>
</evidence>
<evidence type="ECO:0000259" key="8">
    <source>
        <dbReference type="PROSITE" id="PS50059"/>
    </source>
</evidence>
<name>A0A6B8KJS3_9HYPH</name>
<dbReference type="Pfam" id="PF00254">
    <property type="entry name" value="FKBP_C"/>
    <property type="match status" value="1"/>
</dbReference>
<dbReference type="EMBL" id="CP046052">
    <property type="protein sequence ID" value="QGM46850.1"/>
    <property type="molecule type" value="Genomic_DNA"/>
</dbReference>
<dbReference type="Gene3D" id="3.10.50.40">
    <property type="match status" value="1"/>
</dbReference>
<evidence type="ECO:0000256" key="1">
    <source>
        <dbReference type="ARBA" id="ARBA00000971"/>
    </source>
</evidence>
<feature type="chain" id="PRO_5025665320" description="Peptidyl-prolyl cis-trans isomerase" evidence="7">
    <location>
        <begin position="28"/>
        <end position="151"/>
    </location>
</feature>
<evidence type="ECO:0000256" key="5">
    <source>
        <dbReference type="PROSITE-ProRule" id="PRU00277"/>
    </source>
</evidence>
<dbReference type="PROSITE" id="PS50059">
    <property type="entry name" value="FKBP_PPIASE"/>
    <property type="match status" value="1"/>
</dbReference>
<sequence length="151" mass="15702">MKASSRARVFGSAILAAVAGVALGAKAASPIDESKATVTVSGLKIIDTKEGTGEQPRPGQLCKMHYTGWLYANGAKGKKFDSSLDRGQPFEFTLGRGQVIAGWDEGVETMKVGGKRTLIIPPDLGYGARGAGGVIPPNATLIFDVELLGVQ</sequence>
<dbReference type="GO" id="GO:0003755">
    <property type="term" value="F:peptidyl-prolyl cis-trans isomerase activity"/>
    <property type="evidence" value="ECO:0007669"/>
    <property type="project" value="UniProtKB-UniRule"/>
</dbReference>
<keyword evidence="3 5" id="KW-0697">Rotamase</keyword>